<keyword evidence="5" id="KW-1185">Reference proteome</keyword>
<keyword evidence="2" id="KW-0812">Transmembrane</keyword>
<feature type="signal peptide" evidence="3">
    <location>
        <begin position="1"/>
        <end position="30"/>
    </location>
</feature>
<feature type="region of interest" description="Disordered" evidence="1">
    <location>
        <begin position="111"/>
        <end position="138"/>
    </location>
</feature>
<evidence type="ECO:0000256" key="2">
    <source>
        <dbReference type="SAM" id="Phobius"/>
    </source>
</evidence>
<feature type="compositionally biased region" description="Low complexity" evidence="1">
    <location>
        <begin position="121"/>
        <end position="136"/>
    </location>
</feature>
<feature type="chain" id="PRO_5025676859" evidence="3">
    <location>
        <begin position="31"/>
        <end position="224"/>
    </location>
</feature>
<protein>
    <submittedName>
        <fullName evidence="4">Uncharacterized protein</fullName>
    </submittedName>
</protein>
<keyword evidence="2" id="KW-1133">Transmembrane helix</keyword>
<keyword evidence="3" id="KW-0732">Signal</keyword>
<reference evidence="4" key="1">
    <citation type="journal article" date="2020" name="Stud. Mycol.">
        <title>101 Dothideomycetes genomes: a test case for predicting lifestyles and emergence of pathogens.</title>
        <authorList>
            <person name="Haridas S."/>
            <person name="Albert R."/>
            <person name="Binder M."/>
            <person name="Bloem J."/>
            <person name="Labutti K."/>
            <person name="Salamov A."/>
            <person name="Andreopoulos B."/>
            <person name="Baker S."/>
            <person name="Barry K."/>
            <person name="Bills G."/>
            <person name="Bluhm B."/>
            <person name="Cannon C."/>
            <person name="Castanera R."/>
            <person name="Culley D."/>
            <person name="Daum C."/>
            <person name="Ezra D."/>
            <person name="Gonzalez J."/>
            <person name="Henrissat B."/>
            <person name="Kuo A."/>
            <person name="Liang C."/>
            <person name="Lipzen A."/>
            <person name="Lutzoni F."/>
            <person name="Magnuson J."/>
            <person name="Mondo S."/>
            <person name="Nolan M."/>
            <person name="Ohm R."/>
            <person name="Pangilinan J."/>
            <person name="Park H.-J."/>
            <person name="Ramirez L."/>
            <person name="Alfaro M."/>
            <person name="Sun H."/>
            <person name="Tritt A."/>
            <person name="Yoshinaga Y."/>
            <person name="Zwiers L.-H."/>
            <person name="Turgeon B."/>
            <person name="Goodwin S."/>
            <person name="Spatafora J."/>
            <person name="Crous P."/>
            <person name="Grigoriev I."/>
        </authorList>
    </citation>
    <scope>NUCLEOTIDE SEQUENCE</scope>
    <source>
        <strain evidence="4">CBS 122681</strain>
    </source>
</reference>
<name>A0A6A6SN15_9PLEO</name>
<feature type="region of interest" description="Disordered" evidence="1">
    <location>
        <begin position="36"/>
        <end position="64"/>
    </location>
</feature>
<dbReference type="EMBL" id="MU004511">
    <property type="protein sequence ID" value="KAF2649000.1"/>
    <property type="molecule type" value="Genomic_DNA"/>
</dbReference>
<dbReference type="Proteomes" id="UP000799324">
    <property type="component" value="Unassembled WGS sequence"/>
</dbReference>
<evidence type="ECO:0000313" key="4">
    <source>
        <dbReference type="EMBL" id="KAF2649000.1"/>
    </source>
</evidence>
<gene>
    <name evidence="4" type="ORF">K491DRAFT_220224</name>
</gene>
<keyword evidence="2" id="KW-0472">Membrane</keyword>
<organism evidence="4 5">
    <name type="scientific">Lophiostoma macrostomum CBS 122681</name>
    <dbReference type="NCBI Taxonomy" id="1314788"/>
    <lineage>
        <taxon>Eukaryota</taxon>
        <taxon>Fungi</taxon>
        <taxon>Dikarya</taxon>
        <taxon>Ascomycota</taxon>
        <taxon>Pezizomycotina</taxon>
        <taxon>Dothideomycetes</taxon>
        <taxon>Pleosporomycetidae</taxon>
        <taxon>Pleosporales</taxon>
        <taxon>Lophiostomataceae</taxon>
        <taxon>Lophiostoma</taxon>
    </lineage>
</organism>
<feature type="transmembrane region" description="Helical" evidence="2">
    <location>
        <begin position="146"/>
        <end position="167"/>
    </location>
</feature>
<evidence type="ECO:0000313" key="5">
    <source>
        <dbReference type="Proteomes" id="UP000799324"/>
    </source>
</evidence>
<proteinExistence type="predicted"/>
<evidence type="ECO:0000256" key="3">
    <source>
        <dbReference type="SAM" id="SignalP"/>
    </source>
</evidence>
<accession>A0A6A6SN15</accession>
<evidence type="ECO:0000256" key="1">
    <source>
        <dbReference type="SAM" id="MobiDB-lite"/>
    </source>
</evidence>
<feature type="transmembrane region" description="Helical" evidence="2">
    <location>
        <begin position="179"/>
        <end position="201"/>
    </location>
</feature>
<dbReference type="AlphaFoldDB" id="A0A6A6SN15"/>
<feature type="compositionally biased region" description="Low complexity" evidence="1">
    <location>
        <begin position="36"/>
        <end position="57"/>
    </location>
</feature>
<sequence>MASMTVPTRSGVRSRLVSSVLRALLVFGLACNGQLTSTQSTSSSPQSTSIPAQTTSQEPPAWPTSNSCMDWTVVPVTTNGQTTLSSISCFRWTVVPVTLATTTLPPAVVTTDLTDQRISPDETSSSTPQPTQTSDSAEAHDPLRLYALPCGLGGLVSHGIFFIDLFIEALVNWPAPSHRFRFCIALVAIGGNLLTTCWAMVTCRASWQLVLVRLFTTIITRASC</sequence>